<dbReference type="Pfam" id="PF18731">
    <property type="entry name" value="HEPN_Swt1"/>
    <property type="match status" value="1"/>
</dbReference>
<sequence length="196" mass="22520">MAKNPETLIRAFGMSALQISDEMNGVSKSTGFDLGLNGAFRRKRQLEDYDQFEKEIRNQASMMSEYYEIFYCLEISIRRLVSQTMMEATGQNWWTSARVPPGVSTEVAARKKKELDSGFDLRSEHDIDYTTFGELSTLITSNWDLFEPIFSSKSAVSTILNRLNVLRGPIAHCCEMSDDEKLRLELTVRDWFRTIS</sequence>
<dbReference type="InterPro" id="IPR041650">
    <property type="entry name" value="HEPN_Swt1"/>
</dbReference>
<protein>
    <submittedName>
        <fullName evidence="2">Swt1 family HEPN domain-containing protein</fullName>
    </submittedName>
</protein>
<comment type="caution">
    <text evidence="2">The sequence shown here is derived from an EMBL/GenBank/DDBJ whole genome shotgun (WGS) entry which is preliminary data.</text>
</comment>
<dbReference type="Proteomes" id="UP001158087">
    <property type="component" value="Unassembled WGS sequence"/>
</dbReference>
<dbReference type="EMBL" id="JAODYY010000004">
    <property type="protein sequence ID" value="MDH0124305.1"/>
    <property type="molecule type" value="Genomic_DNA"/>
</dbReference>
<dbReference type="AlphaFoldDB" id="A0AA42GWY1"/>
<evidence type="ECO:0000259" key="1">
    <source>
        <dbReference type="Pfam" id="PF18731"/>
    </source>
</evidence>
<accession>A0AA42GWY1</accession>
<proteinExistence type="predicted"/>
<evidence type="ECO:0000313" key="2">
    <source>
        <dbReference type="EMBL" id="MDH0124305.1"/>
    </source>
</evidence>
<name>A0AA42GWY1_9HYPH</name>
<organism evidence="2 3">
    <name type="scientific">Brucella intermedia GD04153</name>
    <dbReference type="NCBI Taxonomy" id="2975438"/>
    <lineage>
        <taxon>Bacteria</taxon>
        <taxon>Pseudomonadati</taxon>
        <taxon>Pseudomonadota</taxon>
        <taxon>Alphaproteobacteria</taxon>
        <taxon>Hyphomicrobiales</taxon>
        <taxon>Brucellaceae</taxon>
        <taxon>Brucella/Ochrobactrum group</taxon>
        <taxon>Brucella</taxon>
    </lineage>
</organism>
<evidence type="ECO:0000313" key="3">
    <source>
        <dbReference type="Proteomes" id="UP001158087"/>
    </source>
</evidence>
<reference evidence="2" key="1">
    <citation type="submission" date="2022-09" db="EMBL/GenBank/DDBJ databases">
        <title>Intensive care unit water sources are persistently colonized with multi-drug resistant bacteria and are the site of extensive horizontal gene transfer of antibiotic resistance genes.</title>
        <authorList>
            <person name="Diorio-Toth L."/>
        </authorList>
    </citation>
    <scope>NUCLEOTIDE SEQUENCE</scope>
    <source>
        <strain evidence="2">GD04153</strain>
    </source>
</reference>
<feature type="domain" description="Swt1-like HEPN" evidence="1">
    <location>
        <begin position="69"/>
        <end position="196"/>
    </location>
</feature>
<gene>
    <name evidence="2" type="ORF">N7376_09910</name>
</gene>